<dbReference type="GO" id="GO:0004803">
    <property type="term" value="F:transposase activity"/>
    <property type="evidence" value="ECO:0007669"/>
    <property type="project" value="InterPro"/>
</dbReference>
<dbReference type="STRING" id="481719.LASUN_17700"/>
<dbReference type="PANTHER" id="PTHR33055">
    <property type="entry name" value="TRANSPOSASE FOR INSERTION SEQUENCE ELEMENT IS1111A"/>
    <property type="match status" value="1"/>
</dbReference>
<reference evidence="3 4" key="1">
    <citation type="submission" date="2016-09" db="EMBL/GenBank/DDBJ databases">
        <title>Genome Sequence of Lactobacillus sunkii Strain CG01.</title>
        <authorList>
            <person name="Poehlein A."/>
            <person name="Gabris C."/>
            <person name="Bengelsdorf F.R."/>
            <person name="Duerre P."/>
            <person name="Daniel R."/>
        </authorList>
    </citation>
    <scope>NUCLEOTIDE SEQUENCE [LARGE SCALE GENOMIC DNA]</scope>
    <source>
        <strain evidence="3 4">CG_D</strain>
    </source>
</reference>
<gene>
    <name evidence="3" type="ORF">LASUN_17700</name>
</gene>
<evidence type="ECO:0000259" key="2">
    <source>
        <dbReference type="Pfam" id="PF02371"/>
    </source>
</evidence>
<dbReference type="GO" id="GO:0006313">
    <property type="term" value="P:DNA transposition"/>
    <property type="evidence" value="ECO:0007669"/>
    <property type="project" value="InterPro"/>
</dbReference>
<evidence type="ECO:0000259" key="1">
    <source>
        <dbReference type="Pfam" id="PF01548"/>
    </source>
</evidence>
<feature type="domain" description="Transposase IS116/IS110/IS902 C-terminal" evidence="2">
    <location>
        <begin position="265"/>
        <end position="339"/>
    </location>
</feature>
<comment type="caution">
    <text evidence="3">The sequence shown here is derived from an EMBL/GenBank/DDBJ whole genome shotgun (WGS) entry which is preliminary data.</text>
</comment>
<dbReference type="GO" id="GO:0003677">
    <property type="term" value="F:DNA binding"/>
    <property type="evidence" value="ECO:0007669"/>
    <property type="project" value="InterPro"/>
</dbReference>
<proteinExistence type="predicted"/>
<accession>A0A1E7XC55</accession>
<dbReference type="EMBL" id="MIQE01000019">
    <property type="protein sequence ID" value="OFA10542.1"/>
    <property type="molecule type" value="Genomic_DNA"/>
</dbReference>
<dbReference type="PANTHER" id="PTHR33055:SF17">
    <property type="entry name" value="THIRD ORF IN TRANSPOSON ISC1491"/>
    <property type="match status" value="1"/>
</dbReference>
<feature type="domain" description="Transposase IS110-like N-terminal" evidence="1">
    <location>
        <begin position="6"/>
        <end position="155"/>
    </location>
</feature>
<protein>
    <submittedName>
        <fullName evidence="3">Transposase IS116/IS110/IS902 family protein</fullName>
    </submittedName>
</protein>
<sequence length="401" mass="45761">MRVVFGIDVSKATSTVAVVVNKNKVAGFEVQNNRSGFDKLLKSLANFQKPEIVFEATGLYSRRLRVFLDDYGYRYTQLNPLASKKQLDRLRPNKSDKNDAFNLAETQFQISRALTYVQAPVYQSLLDWSRFYDQVTVDAVKDKNRLHKALQCTFPEVENLLNAPTGHLYWHLLRQFPISSTVTKLSSTQLSNTIEKLPHVSHQRSIELANRLSQLASESYPCVGEKSAMVEEVCYLATELLRLDTQKTEIINKMAILAQNLPELDILESIPGISINTAVRLIGELGDVRRFKSANKLNAFEGIDLRHFESGEFVAVDHISKRGNPYARKILFRTILNIMTSSRTKPSHINDYIVRKKKQSSGKSSFKKIAIGAIHHLNRTMYHLITTNQKYEYPRAQPKLR</sequence>
<dbReference type="InterPro" id="IPR047650">
    <property type="entry name" value="Transpos_IS110"/>
</dbReference>
<dbReference type="Proteomes" id="UP000177010">
    <property type="component" value="Unassembled WGS sequence"/>
</dbReference>
<organism evidence="3 4">
    <name type="scientific">Lentilactobacillus sunkii</name>
    <dbReference type="NCBI Taxonomy" id="481719"/>
    <lineage>
        <taxon>Bacteria</taxon>
        <taxon>Bacillati</taxon>
        <taxon>Bacillota</taxon>
        <taxon>Bacilli</taxon>
        <taxon>Lactobacillales</taxon>
        <taxon>Lactobacillaceae</taxon>
        <taxon>Lentilactobacillus</taxon>
    </lineage>
</organism>
<dbReference type="RefSeq" id="WP_070368138.1">
    <property type="nucleotide sequence ID" value="NZ_JAZHVW010000011.1"/>
</dbReference>
<dbReference type="AlphaFoldDB" id="A0A1E7XC55"/>
<evidence type="ECO:0000313" key="4">
    <source>
        <dbReference type="Proteomes" id="UP000177010"/>
    </source>
</evidence>
<evidence type="ECO:0000313" key="3">
    <source>
        <dbReference type="EMBL" id="OFA10542.1"/>
    </source>
</evidence>
<dbReference type="NCBIfam" id="NF033542">
    <property type="entry name" value="transpos_IS110"/>
    <property type="match status" value="1"/>
</dbReference>
<dbReference type="InterPro" id="IPR002525">
    <property type="entry name" value="Transp_IS110-like_N"/>
</dbReference>
<name>A0A1E7XC55_9LACO</name>
<dbReference type="InterPro" id="IPR003346">
    <property type="entry name" value="Transposase_20"/>
</dbReference>
<dbReference type="Pfam" id="PF01548">
    <property type="entry name" value="DEDD_Tnp_IS110"/>
    <property type="match status" value="1"/>
</dbReference>
<dbReference type="Pfam" id="PF02371">
    <property type="entry name" value="Transposase_20"/>
    <property type="match status" value="1"/>
</dbReference>